<sequence>MWMSVYNHHVQCSLLVRTPLGPISATVTQAIHGITTHKLAMKLLASFNFNASGFNLSDTSSSKCITLKTDLKNTILSLLKTTLKRVVDVIVQSLKSGSLVVDYTVVIAQTSESDKEDLAINMLLIMANKSNNIQLDGQNVNMLQRVVAGKQINSNDSVCMGKSCSQTEVCEVNQGLPFCR</sequence>
<keyword evidence="2" id="KW-1185">Reference proteome</keyword>
<evidence type="ECO:0000313" key="2">
    <source>
        <dbReference type="Proteomes" id="UP001497497"/>
    </source>
</evidence>
<name>A0AAV2INN8_LYMST</name>
<organism evidence="1 2">
    <name type="scientific">Lymnaea stagnalis</name>
    <name type="common">Great pond snail</name>
    <name type="synonym">Helix stagnalis</name>
    <dbReference type="NCBI Taxonomy" id="6523"/>
    <lineage>
        <taxon>Eukaryota</taxon>
        <taxon>Metazoa</taxon>
        <taxon>Spiralia</taxon>
        <taxon>Lophotrochozoa</taxon>
        <taxon>Mollusca</taxon>
        <taxon>Gastropoda</taxon>
        <taxon>Heterobranchia</taxon>
        <taxon>Euthyneura</taxon>
        <taxon>Panpulmonata</taxon>
        <taxon>Hygrophila</taxon>
        <taxon>Lymnaeoidea</taxon>
        <taxon>Lymnaeidae</taxon>
        <taxon>Lymnaea</taxon>
    </lineage>
</organism>
<proteinExistence type="predicted"/>
<comment type="caution">
    <text evidence="1">The sequence shown here is derived from an EMBL/GenBank/DDBJ whole genome shotgun (WGS) entry which is preliminary data.</text>
</comment>
<gene>
    <name evidence="1" type="ORF">GSLYS_00022076001</name>
</gene>
<dbReference type="EMBL" id="CAXITT010001659">
    <property type="protein sequence ID" value="CAL1548759.1"/>
    <property type="molecule type" value="Genomic_DNA"/>
</dbReference>
<reference evidence="1 2" key="1">
    <citation type="submission" date="2024-04" db="EMBL/GenBank/DDBJ databases">
        <authorList>
            <consortium name="Genoscope - CEA"/>
            <person name="William W."/>
        </authorList>
    </citation>
    <scope>NUCLEOTIDE SEQUENCE [LARGE SCALE GENOMIC DNA]</scope>
</reference>
<evidence type="ECO:0000313" key="1">
    <source>
        <dbReference type="EMBL" id="CAL1548759.1"/>
    </source>
</evidence>
<dbReference type="AlphaFoldDB" id="A0AAV2INN8"/>
<accession>A0AAV2INN8</accession>
<protein>
    <submittedName>
        <fullName evidence="1">Uncharacterized protein</fullName>
    </submittedName>
</protein>
<dbReference type="Proteomes" id="UP001497497">
    <property type="component" value="Unassembled WGS sequence"/>
</dbReference>